<dbReference type="Proteomes" id="UP001497535">
    <property type="component" value="Unassembled WGS sequence"/>
</dbReference>
<comment type="caution">
    <text evidence="1">The sequence shown here is derived from an EMBL/GenBank/DDBJ whole genome shotgun (WGS) entry which is preliminary data.</text>
</comment>
<evidence type="ECO:0000313" key="1">
    <source>
        <dbReference type="EMBL" id="CAK5088643.1"/>
    </source>
</evidence>
<sequence length="75" mass="8349">MASLFSLLSWRLLFKFLSRCLISPFSLSYLLSLLLWPRGVSSLVAPLSIPSFACKILLFISSCLAELTKGKNIIL</sequence>
<name>A0ACB1AEZ4_MELEN</name>
<accession>A0ACB1AEZ4</accession>
<evidence type="ECO:0000313" key="2">
    <source>
        <dbReference type="Proteomes" id="UP001497535"/>
    </source>
</evidence>
<proteinExistence type="predicted"/>
<organism evidence="1 2">
    <name type="scientific">Meloidogyne enterolobii</name>
    <name type="common">Root-knot nematode worm</name>
    <name type="synonym">Meloidogyne mayaguensis</name>
    <dbReference type="NCBI Taxonomy" id="390850"/>
    <lineage>
        <taxon>Eukaryota</taxon>
        <taxon>Metazoa</taxon>
        <taxon>Ecdysozoa</taxon>
        <taxon>Nematoda</taxon>
        <taxon>Chromadorea</taxon>
        <taxon>Rhabditida</taxon>
        <taxon>Tylenchina</taxon>
        <taxon>Tylenchomorpha</taxon>
        <taxon>Tylenchoidea</taxon>
        <taxon>Meloidogynidae</taxon>
        <taxon>Meloidogyninae</taxon>
        <taxon>Meloidogyne</taxon>
    </lineage>
</organism>
<gene>
    <name evidence="1" type="ORF">MENTE1834_LOCUS36302</name>
</gene>
<protein>
    <submittedName>
        <fullName evidence="1">Uncharacterized protein</fullName>
    </submittedName>
</protein>
<reference evidence="1" key="1">
    <citation type="submission" date="2023-11" db="EMBL/GenBank/DDBJ databases">
        <authorList>
            <person name="Poullet M."/>
        </authorList>
    </citation>
    <scope>NUCLEOTIDE SEQUENCE</scope>
    <source>
        <strain evidence="1">E1834</strain>
    </source>
</reference>
<dbReference type="EMBL" id="CAVMJV010000073">
    <property type="protein sequence ID" value="CAK5088643.1"/>
    <property type="molecule type" value="Genomic_DNA"/>
</dbReference>
<keyword evidence="2" id="KW-1185">Reference proteome</keyword>